<dbReference type="Proteomes" id="UP001345219">
    <property type="component" value="Chromosome 18"/>
</dbReference>
<dbReference type="FunFam" id="3.80.10.10:FF:000095">
    <property type="entry name" value="LRR receptor-like serine/threonine-protein kinase GSO1"/>
    <property type="match status" value="1"/>
</dbReference>
<evidence type="ECO:0000256" key="11">
    <source>
        <dbReference type="PROSITE-ProRule" id="PRU10141"/>
    </source>
</evidence>
<dbReference type="Gene3D" id="3.80.10.10">
    <property type="entry name" value="Ribonuclease Inhibitor"/>
    <property type="match status" value="1"/>
</dbReference>
<evidence type="ECO:0000256" key="2">
    <source>
        <dbReference type="ARBA" id="ARBA00022614"/>
    </source>
</evidence>
<keyword evidence="6 11" id="KW-0547">Nucleotide-binding</keyword>
<dbReference type="FunFam" id="3.30.200.20:FF:000432">
    <property type="entry name" value="LRR receptor-like serine/threonine-protein kinase EFR"/>
    <property type="match status" value="1"/>
</dbReference>
<keyword evidence="2" id="KW-0433">Leucine-rich repeat</keyword>
<protein>
    <recommendedName>
        <fullName evidence="13">Protein kinase domain-containing protein</fullName>
    </recommendedName>
</protein>
<comment type="caution">
    <text evidence="14">The sequence shown here is derived from an EMBL/GenBank/DDBJ whole genome shotgun (WGS) entry which is preliminary data.</text>
</comment>
<evidence type="ECO:0000313" key="15">
    <source>
        <dbReference type="Proteomes" id="UP001345219"/>
    </source>
</evidence>
<dbReference type="PROSITE" id="PS00108">
    <property type="entry name" value="PROTEIN_KINASE_ST"/>
    <property type="match status" value="1"/>
</dbReference>
<dbReference type="AlphaFoldDB" id="A0AAN7KYS1"/>
<dbReference type="InterPro" id="IPR051809">
    <property type="entry name" value="Plant_receptor-like_S/T_kinase"/>
</dbReference>
<evidence type="ECO:0000256" key="4">
    <source>
        <dbReference type="ARBA" id="ARBA00022692"/>
    </source>
</evidence>
<dbReference type="SMART" id="SM00369">
    <property type="entry name" value="LRR_TYP"/>
    <property type="match status" value="4"/>
</dbReference>
<evidence type="ECO:0000256" key="10">
    <source>
        <dbReference type="ARBA" id="ARBA00023136"/>
    </source>
</evidence>
<dbReference type="Gene3D" id="3.30.200.20">
    <property type="entry name" value="Phosphorylase Kinase, domain 1"/>
    <property type="match status" value="1"/>
</dbReference>
<dbReference type="EMBL" id="JAXIOK010000003">
    <property type="protein sequence ID" value="KAK4776052.1"/>
    <property type="molecule type" value="Genomic_DNA"/>
</dbReference>
<evidence type="ECO:0000256" key="6">
    <source>
        <dbReference type="ARBA" id="ARBA00022741"/>
    </source>
</evidence>
<keyword evidence="4 12" id="KW-0812">Transmembrane</keyword>
<dbReference type="InterPro" id="IPR003591">
    <property type="entry name" value="Leu-rich_rpt_typical-subtyp"/>
</dbReference>
<keyword evidence="15" id="KW-1185">Reference proteome</keyword>
<evidence type="ECO:0000256" key="12">
    <source>
        <dbReference type="SAM" id="Phobius"/>
    </source>
</evidence>
<dbReference type="InterPro" id="IPR000719">
    <property type="entry name" value="Prot_kinase_dom"/>
</dbReference>
<feature type="transmembrane region" description="Helical" evidence="12">
    <location>
        <begin position="296"/>
        <end position="317"/>
    </location>
</feature>
<dbReference type="GO" id="GO:0016020">
    <property type="term" value="C:membrane"/>
    <property type="evidence" value="ECO:0007669"/>
    <property type="project" value="UniProtKB-SubCell"/>
</dbReference>
<keyword evidence="3" id="KW-0808">Transferase</keyword>
<dbReference type="SUPFAM" id="SSF56112">
    <property type="entry name" value="Protein kinase-like (PK-like)"/>
    <property type="match status" value="1"/>
</dbReference>
<dbReference type="InterPro" id="IPR001611">
    <property type="entry name" value="Leu-rich_rpt"/>
</dbReference>
<keyword evidence="9 12" id="KW-1133">Transmembrane helix</keyword>
<dbReference type="Pfam" id="PF13855">
    <property type="entry name" value="LRR_8"/>
    <property type="match status" value="2"/>
</dbReference>
<dbReference type="InterPro" id="IPR008271">
    <property type="entry name" value="Ser/Thr_kinase_AS"/>
</dbReference>
<dbReference type="PROSITE" id="PS51450">
    <property type="entry name" value="LRR"/>
    <property type="match status" value="1"/>
</dbReference>
<dbReference type="Pfam" id="PF00069">
    <property type="entry name" value="Pkinase"/>
    <property type="match status" value="1"/>
</dbReference>
<keyword evidence="10 12" id="KW-0472">Membrane</keyword>
<sequence>MNNLVGTLPDSIGNLSGTFASLMLDQNLITGTIPRGIGSLVNLELLSLHSNKLVGSIPDSIGKLSKLKTLFVDQNNLRGRIPPSIGNMTSLIDLTLGDNMLEGTVPASIGNCTLLKGVHLSGNFLVGTLPEELFCLSSLSTGLLLASNRFTGPLPTQVGDLRNLGALDISENDMTAELPSTLGSCLMLQLLNLRGNQFNGTIPSSLKNLRSLQSLDLSRNNLSGQIPGYLGELPFMEYLNLSFNMFQGEVPSGRIFGNLSAVSVVGNTELCGGPLTLHLPECKSPQDNKRKRTRRVVVPICAAISIVLVFSGIFTIVRLRRSKGAILTVSGSLQLKFYPKFTYMELFQATDGFSPSNMIGEGSFGVVYKGVLPRSKEIVAVKVLKPGEWGANKSFMAECEALTNIRHRNLVKTITCCSTIDSRGNDFKAFVFEYMPNGSLDRWLHPIPLDIAGTDSSTTLSILQRLSIAIDVAEALHYLHDQCQMPILHCDLKPSNVLLDSDFSAHLGDFGLSKFLMLGESVTVSSSTGIRGTIGYVAPGTLVTCAWRTGFSLTSTAAGLWTALLCVEGSRVLARPRQADTSQTMRSSGVKTTILIFVARPLGRLVVPAS</sequence>
<evidence type="ECO:0000313" key="14">
    <source>
        <dbReference type="EMBL" id="KAK4776052.1"/>
    </source>
</evidence>
<accession>A0AAN7KYS1</accession>
<keyword evidence="7" id="KW-0418">Kinase</keyword>
<keyword evidence="8 11" id="KW-0067">ATP-binding</keyword>
<feature type="domain" description="Protein kinase" evidence="13">
    <location>
        <begin position="353"/>
        <end position="610"/>
    </location>
</feature>
<dbReference type="SUPFAM" id="SSF52058">
    <property type="entry name" value="L domain-like"/>
    <property type="match status" value="1"/>
</dbReference>
<dbReference type="PANTHER" id="PTHR27008">
    <property type="entry name" value="OS04G0122200 PROTEIN"/>
    <property type="match status" value="1"/>
</dbReference>
<dbReference type="SMART" id="SM00220">
    <property type="entry name" value="S_TKc"/>
    <property type="match status" value="1"/>
</dbReference>
<dbReference type="InterPro" id="IPR017441">
    <property type="entry name" value="Protein_kinase_ATP_BS"/>
</dbReference>
<evidence type="ECO:0000256" key="9">
    <source>
        <dbReference type="ARBA" id="ARBA00022989"/>
    </source>
</evidence>
<gene>
    <name evidence="14" type="ORF">SAY87_024013</name>
</gene>
<dbReference type="Gene3D" id="1.10.510.10">
    <property type="entry name" value="Transferase(Phosphotransferase) domain 1"/>
    <property type="match status" value="1"/>
</dbReference>
<proteinExistence type="predicted"/>
<evidence type="ECO:0000256" key="8">
    <source>
        <dbReference type="ARBA" id="ARBA00022840"/>
    </source>
</evidence>
<evidence type="ECO:0000259" key="13">
    <source>
        <dbReference type="PROSITE" id="PS50011"/>
    </source>
</evidence>
<dbReference type="PROSITE" id="PS50011">
    <property type="entry name" value="PROTEIN_KINASE_DOM"/>
    <property type="match status" value="1"/>
</dbReference>
<dbReference type="GO" id="GO:0004672">
    <property type="term" value="F:protein kinase activity"/>
    <property type="evidence" value="ECO:0007669"/>
    <property type="project" value="InterPro"/>
</dbReference>
<evidence type="ECO:0000256" key="3">
    <source>
        <dbReference type="ARBA" id="ARBA00022679"/>
    </source>
</evidence>
<dbReference type="InterPro" id="IPR032675">
    <property type="entry name" value="LRR_dom_sf"/>
</dbReference>
<evidence type="ECO:0000256" key="7">
    <source>
        <dbReference type="ARBA" id="ARBA00022777"/>
    </source>
</evidence>
<dbReference type="PANTHER" id="PTHR27008:SF499">
    <property type="entry name" value="OS06G0581500 PROTEIN"/>
    <property type="match status" value="1"/>
</dbReference>
<dbReference type="PROSITE" id="PS00107">
    <property type="entry name" value="PROTEIN_KINASE_ATP"/>
    <property type="match status" value="1"/>
</dbReference>
<keyword evidence="5" id="KW-0677">Repeat</keyword>
<comment type="subcellular location">
    <subcellularLocation>
        <location evidence="1">Membrane</location>
        <topology evidence="1">Single-pass membrane protein</topology>
    </subcellularLocation>
</comment>
<organism evidence="14 15">
    <name type="scientific">Trapa incisa</name>
    <dbReference type="NCBI Taxonomy" id="236973"/>
    <lineage>
        <taxon>Eukaryota</taxon>
        <taxon>Viridiplantae</taxon>
        <taxon>Streptophyta</taxon>
        <taxon>Embryophyta</taxon>
        <taxon>Tracheophyta</taxon>
        <taxon>Spermatophyta</taxon>
        <taxon>Magnoliopsida</taxon>
        <taxon>eudicotyledons</taxon>
        <taxon>Gunneridae</taxon>
        <taxon>Pentapetalae</taxon>
        <taxon>rosids</taxon>
        <taxon>malvids</taxon>
        <taxon>Myrtales</taxon>
        <taxon>Lythraceae</taxon>
        <taxon>Trapa</taxon>
    </lineage>
</organism>
<dbReference type="InterPro" id="IPR011009">
    <property type="entry name" value="Kinase-like_dom_sf"/>
</dbReference>
<dbReference type="GO" id="GO:0005524">
    <property type="term" value="F:ATP binding"/>
    <property type="evidence" value="ECO:0007669"/>
    <property type="project" value="UniProtKB-UniRule"/>
</dbReference>
<evidence type="ECO:0000256" key="5">
    <source>
        <dbReference type="ARBA" id="ARBA00022737"/>
    </source>
</evidence>
<name>A0AAN7KYS1_9MYRT</name>
<feature type="binding site" evidence="11">
    <location>
        <position position="382"/>
    </location>
    <ligand>
        <name>ATP</name>
        <dbReference type="ChEBI" id="CHEBI:30616"/>
    </ligand>
</feature>
<evidence type="ECO:0000256" key="1">
    <source>
        <dbReference type="ARBA" id="ARBA00004167"/>
    </source>
</evidence>
<reference evidence="14 15" key="1">
    <citation type="journal article" date="2023" name="Hortic Res">
        <title>Pangenome of water caltrop reveals structural variations and asymmetric subgenome divergence after allopolyploidization.</title>
        <authorList>
            <person name="Zhang X."/>
            <person name="Chen Y."/>
            <person name="Wang L."/>
            <person name="Yuan Y."/>
            <person name="Fang M."/>
            <person name="Shi L."/>
            <person name="Lu R."/>
            <person name="Comes H.P."/>
            <person name="Ma Y."/>
            <person name="Chen Y."/>
            <person name="Huang G."/>
            <person name="Zhou Y."/>
            <person name="Zheng Z."/>
            <person name="Qiu Y."/>
        </authorList>
    </citation>
    <scope>NUCLEOTIDE SEQUENCE [LARGE SCALE GENOMIC DNA]</scope>
    <source>
        <tissue evidence="14">Roots</tissue>
    </source>
</reference>